<keyword evidence="1" id="KW-1133">Transmembrane helix</keyword>
<reference evidence="3" key="1">
    <citation type="journal article" date="2019" name="Int. J. Syst. Evol. Microbiol.">
        <title>The Global Catalogue of Microorganisms (GCM) 10K type strain sequencing project: providing services to taxonomists for standard genome sequencing and annotation.</title>
        <authorList>
            <consortium name="The Broad Institute Genomics Platform"/>
            <consortium name="The Broad Institute Genome Sequencing Center for Infectious Disease"/>
            <person name="Wu L."/>
            <person name="Ma J."/>
        </authorList>
    </citation>
    <scope>NUCLEOTIDE SEQUENCE [LARGE SCALE GENOMIC DNA]</scope>
    <source>
        <strain evidence="3">JCM 13316</strain>
    </source>
</reference>
<evidence type="ECO:0000256" key="1">
    <source>
        <dbReference type="SAM" id="Phobius"/>
    </source>
</evidence>
<feature type="transmembrane region" description="Helical" evidence="1">
    <location>
        <begin position="53"/>
        <end position="77"/>
    </location>
</feature>
<dbReference type="Proteomes" id="UP001500784">
    <property type="component" value="Unassembled WGS sequence"/>
</dbReference>
<accession>A0ABP5ACD5</accession>
<sequence length="106" mass="11464">MTSEQHSPERREITIRRAPRFVPFMALGVVAAFIAALIMAYTGDENPQYTREAVLGFFTVMFALPGVALGSIAALVLDRISLRRSEHAVVEAADDEPNSTGTSPTA</sequence>
<gene>
    <name evidence="2" type="ORF">GCM10009688_13610</name>
</gene>
<evidence type="ECO:0008006" key="4">
    <source>
        <dbReference type="Google" id="ProtNLM"/>
    </source>
</evidence>
<proteinExistence type="predicted"/>
<organism evidence="2 3">
    <name type="scientific">Arthrobacter gandavensis</name>
    <dbReference type="NCBI Taxonomy" id="169960"/>
    <lineage>
        <taxon>Bacteria</taxon>
        <taxon>Bacillati</taxon>
        <taxon>Actinomycetota</taxon>
        <taxon>Actinomycetes</taxon>
        <taxon>Micrococcales</taxon>
        <taxon>Micrococcaceae</taxon>
        <taxon>Arthrobacter</taxon>
    </lineage>
</organism>
<keyword evidence="3" id="KW-1185">Reference proteome</keyword>
<keyword evidence="1" id="KW-0472">Membrane</keyword>
<keyword evidence="1" id="KW-0812">Transmembrane</keyword>
<name>A0ABP5ACD5_9MICC</name>
<dbReference type="EMBL" id="BAAALV010000002">
    <property type="protein sequence ID" value="GAA1910130.1"/>
    <property type="molecule type" value="Genomic_DNA"/>
</dbReference>
<protein>
    <recommendedName>
        <fullName evidence="4">Potassium transporter Trk</fullName>
    </recommendedName>
</protein>
<comment type="caution">
    <text evidence="2">The sequence shown here is derived from an EMBL/GenBank/DDBJ whole genome shotgun (WGS) entry which is preliminary data.</text>
</comment>
<dbReference type="RefSeq" id="WP_152226036.1">
    <property type="nucleotide sequence ID" value="NZ_BAAALV010000002.1"/>
</dbReference>
<evidence type="ECO:0000313" key="2">
    <source>
        <dbReference type="EMBL" id="GAA1910130.1"/>
    </source>
</evidence>
<feature type="transmembrane region" description="Helical" evidence="1">
    <location>
        <begin position="21"/>
        <end position="41"/>
    </location>
</feature>
<evidence type="ECO:0000313" key="3">
    <source>
        <dbReference type="Proteomes" id="UP001500784"/>
    </source>
</evidence>